<keyword evidence="10" id="KW-1185">Reference proteome</keyword>
<evidence type="ECO:0000259" key="8">
    <source>
        <dbReference type="PROSITE" id="PS50157"/>
    </source>
</evidence>
<dbReference type="Gene3D" id="3.30.160.60">
    <property type="entry name" value="Classic Zinc Finger"/>
    <property type="match status" value="1"/>
</dbReference>
<keyword evidence="4 7" id="KW-0863">Zinc-finger</keyword>
<dbReference type="Pfam" id="PF12171">
    <property type="entry name" value="zf-C2H2_jaz"/>
    <property type="match status" value="1"/>
</dbReference>
<comment type="subcellular location">
    <subcellularLocation>
        <location evidence="1">Nucleus</location>
    </subcellularLocation>
</comment>
<sequence length="96" mass="11116">MTFSPVQRPIVASEDVLRASRKRRKDQNAVRFKCPECSQDFTARHNLTNHIFAHKGIKRFRCPHCDKRYTTKHVLDRHLKTAAGCKKLRMAAGLGR</sequence>
<dbReference type="InterPro" id="IPR013087">
    <property type="entry name" value="Znf_C2H2_type"/>
</dbReference>
<evidence type="ECO:0000256" key="7">
    <source>
        <dbReference type="PROSITE-ProRule" id="PRU00042"/>
    </source>
</evidence>
<feature type="domain" description="C2H2-type" evidence="8">
    <location>
        <begin position="32"/>
        <end position="59"/>
    </location>
</feature>
<dbReference type="PROSITE" id="PS50157">
    <property type="entry name" value="ZINC_FINGER_C2H2_2"/>
    <property type="match status" value="2"/>
</dbReference>
<dbReference type="GO" id="GO:0008270">
    <property type="term" value="F:zinc ion binding"/>
    <property type="evidence" value="ECO:0007669"/>
    <property type="project" value="UniProtKB-KW"/>
</dbReference>
<proteinExistence type="predicted"/>
<dbReference type="PROSITE" id="PS00028">
    <property type="entry name" value="ZINC_FINGER_C2H2_1"/>
    <property type="match status" value="1"/>
</dbReference>
<evidence type="ECO:0000313" key="10">
    <source>
        <dbReference type="Proteomes" id="UP000017559"/>
    </source>
</evidence>
<evidence type="ECO:0000256" key="1">
    <source>
        <dbReference type="ARBA" id="ARBA00004123"/>
    </source>
</evidence>
<dbReference type="PANTHER" id="PTHR16515:SF66">
    <property type="entry name" value="C2H2-TYPE DOMAIN-CONTAINING PROTEIN"/>
    <property type="match status" value="1"/>
</dbReference>
<dbReference type="FunFam" id="3.30.160.60:FF:000100">
    <property type="entry name" value="Zinc finger 45-like"/>
    <property type="match status" value="1"/>
</dbReference>
<evidence type="ECO:0000256" key="4">
    <source>
        <dbReference type="ARBA" id="ARBA00022771"/>
    </source>
</evidence>
<dbReference type="InterPro" id="IPR036236">
    <property type="entry name" value="Znf_C2H2_sf"/>
</dbReference>
<dbReference type="SMART" id="SM00355">
    <property type="entry name" value="ZnF_C2H2"/>
    <property type="match status" value="2"/>
</dbReference>
<dbReference type="PANTHER" id="PTHR16515">
    <property type="entry name" value="PR DOMAIN ZINC FINGER PROTEIN"/>
    <property type="match status" value="1"/>
</dbReference>
<evidence type="ECO:0000256" key="5">
    <source>
        <dbReference type="ARBA" id="ARBA00022833"/>
    </source>
</evidence>
<evidence type="ECO:0000256" key="6">
    <source>
        <dbReference type="ARBA" id="ARBA00023242"/>
    </source>
</evidence>
<evidence type="ECO:0000256" key="2">
    <source>
        <dbReference type="ARBA" id="ARBA00022723"/>
    </source>
</evidence>
<dbReference type="Pfam" id="PF00096">
    <property type="entry name" value="zf-C2H2"/>
    <property type="match status" value="1"/>
</dbReference>
<keyword evidence="3" id="KW-0677">Repeat</keyword>
<accession>V2WXN9</accession>
<dbReference type="OrthoDB" id="3437960at2759"/>
<dbReference type="EMBL" id="AWSO01001176">
    <property type="protein sequence ID" value="ESK84995.1"/>
    <property type="molecule type" value="Genomic_DNA"/>
</dbReference>
<reference evidence="9 10" key="1">
    <citation type="journal article" date="2014" name="BMC Genomics">
        <title>Genome and secretome analysis of the hemibiotrophic fungal pathogen, Moniliophthora roreri, which causes frosty pod rot disease of cacao: mechanisms of the biotrophic and necrotrophic phases.</title>
        <authorList>
            <person name="Meinhardt L.W."/>
            <person name="Costa G.G.L."/>
            <person name="Thomazella D.P.T."/>
            <person name="Teixeira P.J.P.L."/>
            <person name="Carazzolle M.F."/>
            <person name="Schuster S.C."/>
            <person name="Carlson J.E."/>
            <person name="Guiltinan M.J."/>
            <person name="Mieczkowski P."/>
            <person name="Farmer A."/>
            <person name="Ramaraj T."/>
            <person name="Crozier J."/>
            <person name="Davis R.E."/>
            <person name="Shao J."/>
            <person name="Melnick R.L."/>
            <person name="Pereira G.A.G."/>
            <person name="Bailey B.A."/>
        </authorList>
    </citation>
    <scope>NUCLEOTIDE SEQUENCE [LARGE SCALE GENOMIC DNA]</scope>
    <source>
        <strain evidence="9 10">MCA 2997</strain>
    </source>
</reference>
<protein>
    <recommendedName>
        <fullName evidence="8">C2H2-type domain-containing protein</fullName>
    </recommendedName>
</protein>
<comment type="caution">
    <text evidence="9">The sequence shown here is derived from an EMBL/GenBank/DDBJ whole genome shotgun (WGS) entry which is preliminary data.</text>
</comment>
<keyword evidence="2" id="KW-0479">Metal-binding</keyword>
<dbReference type="GO" id="GO:0005634">
    <property type="term" value="C:nucleus"/>
    <property type="evidence" value="ECO:0007669"/>
    <property type="project" value="UniProtKB-SubCell"/>
</dbReference>
<dbReference type="AlphaFoldDB" id="V2WXN9"/>
<dbReference type="SUPFAM" id="SSF57667">
    <property type="entry name" value="beta-beta-alpha zinc fingers"/>
    <property type="match status" value="1"/>
</dbReference>
<name>V2WXN9_MONRO</name>
<evidence type="ECO:0000313" key="9">
    <source>
        <dbReference type="EMBL" id="ESK84995.1"/>
    </source>
</evidence>
<keyword evidence="6" id="KW-0539">Nucleus</keyword>
<dbReference type="InterPro" id="IPR022755">
    <property type="entry name" value="Znf_C2H2_jaz"/>
</dbReference>
<feature type="domain" description="C2H2-type" evidence="8">
    <location>
        <begin position="60"/>
        <end position="87"/>
    </location>
</feature>
<dbReference type="Proteomes" id="UP000017559">
    <property type="component" value="Unassembled WGS sequence"/>
</dbReference>
<evidence type="ECO:0000256" key="3">
    <source>
        <dbReference type="ARBA" id="ARBA00022737"/>
    </source>
</evidence>
<dbReference type="InterPro" id="IPR050331">
    <property type="entry name" value="Zinc_finger"/>
</dbReference>
<dbReference type="HOGENOM" id="CLU_002678_42_21_1"/>
<keyword evidence="5" id="KW-0862">Zinc</keyword>
<organism evidence="9 10">
    <name type="scientific">Moniliophthora roreri (strain MCA 2997)</name>
    <name type="common">Cocoa frosty pod rot fungus</name>
    <name type="synonym">Crinipellis roreri</name>
    <dbReference type="NCBI Taxonomy" id="1381753"/>
    <lineage>
        <taxon>Eukaryota</taxon>
        <taxon>Fungi</taxon>
        <taxon>Dikarya</taxon>
        <taxon>Basidiomycota</taxon>
        <taxon>Agaricomycotina</taxon>
        <taxon>Agaricomycetes</taxon>
        <taxon>Agaricomycetidae</taxon>
        <taxon>Agaricales</taxon>
        <taxon>Marasmiineae</taxon>
        <taxon>Marasmiaceae</taxon>
        <taxon>Moniliophthora</taxon>
    </lineage>
</organism>
<dbReference type="GO" id="GO:0010468">
    <property type="term" value="P:regulation of gene expression"/>
    <property type="evidence" value="ECO:0007669"/>
    <property type="project" value="TreeGrafter"/>
</dbReference>
<gene>
    <name evidence="9" type="ORF">Moror_11046</name>
</gene>
<dbReference type="KEGG" id="mrr:Moror_11046"/>